<feature type="compositionally biased region" description="Pro residues" evidence="1">
    <location>
        <begin position="272"/>
        <end position="292"/>
    </location>
</feature>
<keyword evidence="4" id="KW-1185">Reference proteome</keyword>
<evidence type="ECO:0000313" key="4">
    <source>
        <dbReference type="Proteomes" id="UP000481861"/>
    </source>
</evidence>
<evidence type="ECO:0000256" key="2">
    <source>
        <dbReference type="SAM" id="Phobius"/>
    </source>
</evidence>
<dbReference type="AlphaFoldDB" id="A0A7C8IMK1"/>
<keyword evidence="2" id="KW-0812">Transmembrane</keyword>
<protein>
    <submittedName>
        <fullName evidence="3">Uncharacterized protein</fullName>
    </submittedName>
</protein>
<accession>A0A7C8IMK1</accession>
<feature type="compositionally biased region" description="Pro residues" evidence="1">
    <location>
        <begin position="171"/>
        <end position="208"/>
    </location>
</feature>
<feature type="transmembrane region" description="Helical" evidence="2">
    <location>
        <begin position="31"/>
        <end position="49"/>
    </location>
</feature>
<evidence type="ECO:0000256" key="1">
    <source>
        <dbReference type="SAM" id="MobiDB-lite"/>
    </source>
</evidence>
<proteinExistence type="predicted"/>
<gene>
    <name evidence="3" type="ORF">BDV95DRAFT_600690</name>
</gene>
<sequence>MFEDLLNLLLNLLNLLLNLLLDLLLNFLLTLVGAGFGLVLVVGLIGLALDPPTTTTTSPRRRRPSPSPSAYDRLRSPPAAALSQLDGPLVTISHCPPSAFADFGNAWPSRPLSSPPAKPCRRESAVFSEAEASLMGLDRVWLYGGWRWLARPVDEKKEMEKKEKESVPDCPRTPSPSPPSPSPSPIRQAPPSPVRPVAATPPPPPPSPTTQRLRALGPKPFAAYFAAPSPAPAPAPAPVPAPAVFLPPPFAALPPRLPPFFLPPPPSPRLPPFFLPPPPSPPPSPPSPPPVPAGTSDQCPGSSPARADPPFLVRLGCWRPRDRDRDLDLDLSPTPAVVPPVVVAPRPSPRPCPRSRPLAVAATAFSQQNWDLPVDQLLALSAAMWGVSPAQLMELFVALRLPPGGTLAERLNAMAGPLRAFAVLLRLQLLTLEEHNGLYLLMEAIDQLWGFSVAAARALQQHDAQSDAARSQLCASVQPFLAAMMFFLVHVANPFQDSIRAECVKDLSSRERLWDEAVDVKFAEIAACLGMGYGELE</sequence>
<feature type="region of interest" description="Disordered" evidence="1">
    <location>
        <begin position="53"/>
        <end position="74"/>
    </location>
</feature>
<reference evidence="3 4" key="1">
    <citation type="submission" date="2020-01" db="EMBL/GenBank/DDBJ databases">
        <authorList>
            <consortium name="DOE Joint Genome Institute"/>
            <person name="Haridas S."/>
            <person name="Albert R."/>
            <person name="Binder M."/>
            <person name="Bloem J."/>
            <person name="Labutti K."/>
            <person name="Salamov A."/>
            <person name="Andreopoulos B."/>
            <person name="Baker S.E."/>
            <person name="Barry K."/>
            <person name="Bills G."/>
            <person name="Bluhm B.H."/>
            <person name="Cannon C."/>
            <person name="Castanera R."/>
            <person name="Culley D.E."/>
            <person name="Daum C."/>
            <person name="Ezra D."/>
            <person name="Gonzalez J.B."/>
            <person name="Henrissat B."/>
            <person name="Kuo A."/>
            <person name="Liang C."/>
            <person name="Lipzen A."/>
            <person name="Lutzoni F."/>
            <person name="Magnuson J."/>
            <person name="Mondo S."/>
            <person name="Nolan M."/>
            <person name="Ohm R."/>
            <person name="Pangilinan J."/>
            <person name="Park H.-J.H."/>
            <person name="Ramirez L."/>
            <person name="Alfaro M."/>
            <person name="Sun H."/>
            <person name="Tritt A."/>
            <person name="Yoshinaga Y."/>
            <person name="Zwiers L.-H.L."/>
            <person name="Turgeon B.G."/>
            <person name="Goodwin S.B."/>
            <person name="Spatafora J.W."/>
            <person name="Crous P.W."/>
            <person name="Grigoriev I.V."/>
        </authorList>
    </citation>
    <scope>NUCLEOTIDE SEQUENCE [LARGE SCALE GENOMIC DNA]</scope>
    <source>
        <strain evidence="3 4">CBS 611.86</strain>
    </source>
</reference>
<name>A0A7C8IMK1_9PLEO</name>
<feature type="region of interest" description="Disordered" evidence="1">
    <location>
        <begin position="155"/>
        <end position="214"/>
    </location>
</feature>
<comment type="caution">
    <text evidence="3">The sequence shown here is derived from an EMBL/GenBank/DDBJ whole genome shotgun (WGS) entry which is preliminary data.</text>
</comment>
<feature type="region of interest" description="Disordered" evidence="1">
    <location>
        <begin position="272"/>
        <end position="308"/>
    </location>
</feature>
<dbReference type="EMBL" id="JAADJZ010000001">
    <property type="protein sequence ID" value="KAF2878010.1"/>
    <property type="molecule type" value="Genomic_DNA"/>
</dbReference>
<organism evidence="3 4">
    <name type="scientific">Massariosphaeria phaeospora</name>
    <dbReference type="NCBI Taxonomy" id="100035"/>
    <lineage>
        <taxon>Eukaryota</taxon>
        <taxon>Fungi</taxon>
        <taxon>Dikarya</taxon>
        <taxon>Ascomycota</taxon>
        <taxon>Pezizomycotina</taxon>
        <taxon>Dothideomycetes</taxon>
        <taxon>Pleosporomycetidae</taxon>
        <taxon>Pleosporales</taxon>
        <taxon>Pleosporales incertae sedis</taxon>
        <taxon>Massariosphaeria</taxon>
    </lineage>
</organism>
<dbReference type="Proteomes" id="UP000481861">
    <property type="component" value="Unassembled WGS sequence"/>
</dbReference>
<feature type="compositionally biased region" description="Basic and acidic residues" evidence="1">
    <location>
        <begin position="155"/>
        <end position="167"/>
    </location>
</feature>
<keyword evidence="2" id="KW-1133">Transmembrane helix</keyword>
<evidence type="ECO:0000313" key="3">
    <source>
        <dbReference type="EMBL" id="KAF2878010.1"/>
    </source>
</evidence>
<keyword evidence="2" id="KW-0472">Membrane</keyword>